<evidence type="ECO:0000313" key="3">
    <source>
        <dbReference type="Proteomes" id="UP000474957"/>
    </source>
</evidence>
<name>A0A6L5Z1H0_9RHOB</name>
<dbReference type="EC" id="2.7.7.7" evidence="2"/>
<dbReference type="PANTHER" id="PTHR11669">
    <property type="entry name" value="REPLICATION FACTOR C / DNA POLYMERASE III GAMMA-TAU SUBUNIT"/>
    <property type="match status" value="1"/>
</dbReference>
<evidence type="ECO:0000313" key="2">
    <source>
        <dbReference type="EMBL" id="MSU89844.1"/>
    </source>
</evidence>
<keyword evidence="3" id="KW-1185">Reference proteome</keyword>
<dbReference type="GO" id="GO:0003887">
    <property type="term" value="F:DNA-directed DNA polymerase activity"/>
    <property type="evidence" value="ECO:0007669"/>
    <property type="project" value="UniProtKB-EC"/>
</dbReference>
<organism evidence="2 3">
    <name type="scientific">Halovulum marinum</name>
    <dbReference type="NCBI Taxonomy" id="2662447"/>
    <lineage>
        <taxon>Bacteria</taxon>
        <taxon>Pseudomonadati</taxon>
        <taxon>Pseudomonadota</taxon>
        <taxon>Alphaproteobacteria</taxon>
        <taxon>Rhodobacterales</taxon>
        <taxon>Paracoccaceae</taxon>
        <taxon>Halovulum</taxon>
    </lineage>
</organism>
<reference evidence="2 3" key="1">
    <citation type="submission" date="2019-10" db="EMBL/GenBank/DDBJ databases">
        <title>Cognatihalovulum marinum gen. nov. sp. nov., a new member of the family Rhodobacteraceae isolated from deep seawater of the Northwest Indian Ocean.</title>
        <authorList>
            <person name="Ruan C."/>
            <person name="Wang J."/>
            <person name="Zheng X."/>
            <person name="Song L."/>
            <person name="Zhu Y."/>
            <person name="Huang Y."/>
            <person name="Lu Z."/>
            <person name="Du W."/>
            <person name="Huang L."/>
            <person name="Dai X."/>
        </authorList>
    </citation>
    <scope>NUCLEOTIDE SEQUENCE [LARGE SCALE GENOMIC DNA]</scope>
    <source>
        <strain evidence="2 3">2CG4</strain>
    </source>
</reference>
<proteinExistence type="predicted"/>
<dbReference type="InterPro" id="IPR050238">
    <property type="entry name" value="DNA_Rep/Repair_Clamp_Loader"/>
</dbReference>
<dbReference type="Proteomes" id="UP000474957">
    <property type="component" value="Unassembled WGS sequence"/>
</dbReference>
<dbReference type="InterPro" id="IPR027417">
    <property type="entry name" value="P-loop_NTPase"/>
</dbReference>
<dbReference type="Gene3D" id="3.40.50.300">
    <property type="entry name" value="P-loop containing nucleotide triphosphate hydrolases"/>
    <property type="match status" value="1"/>
</dbReference>
<dbReference type="Pfam" id="PF13177">
    <property type="entry name" value="DNA_pol3_delta2"/>
    <property type="match status" value="1"/>
</dbReference>
<accession>A0A6L5Z1H0</accession>
<evidence type="ECO:0000256" key="1">
    <source>
        <dbReference type="SAM" id="MobiDB-lite"/>
    </source>
</evidence>
<comment type="caution">
    <text evidence="2">The sequence shown here is derived from an EMBL/GenBank/DDBJ whole genome shotgun (WGS) entry which is preliminary data.</text>
</comment>
<keyword evidence="2" id="KW-0548">Nucleotidyltransferase</keyword>
<dbReference type="GO" id="GO:0006261">
    <property type="term" value="P:DNA-templated DNA replication"/>
    <property type="evidence" value="ECO:0007669"/>
    <property type="project" value="TreeGrafter"/>
</dbReference>
<protein>
    <submittedName>
        <fullName evidence="2">DNA polymerase III subunit delta</fullName>
        <ecNumber evidence="2">2.7.7.7</ecNumber>
    </submittedName>
</protein>
<keyword evidence="2" id="KW-0808">Transferase</keyword>
<dbReference type="SUPFAM" id="SSF52540">
    <property type="entry name" value="P-loop containing nucleoside triphosphate hydrolases"/>
    <property type="match status" value="1"/>
</dbReference>
<dbReference type="NCBIfam" id="NF005677">
    <property type="entry name" value="PRK07471.1"/>
    <property type="match status" value="1"/>
</dbReference>
<sequence>MSDDSIPEPDRIEGAPHPRHSTAIFGHEAAEAEFLDAHASGRLHHAWLLSGPRGIGKATLAWRIARFLAATPAPGQDTGLFGDAPSPASLDLPAEHPVTRRAAALAEPAIYLCRRGWDEKAKRLKTQLTVDEIRRMKSHFALSATDGGRRTAIIDPADEMNTAAANALLKLLEEPPANTVLLLVNHQPARLLPTIRSRCRTLRLGPLSAEDLGRALQAAEQPLDQVDTLHRLSGGSVGEAVGLLEGGGLEIWPAILTLLAQAPRMDRQAIAALAQKAAGRANDATYRMIVTLTERAVARLARAGAGMTADLTEAEAPIAARLSPDPAAARAWAETHATLTERTGHARAVNLDPEQVILDMLLAIERTASRIRPAAA</sequence>
<gene>
    <name evidence="2" type="ORF">GE300_09480</name>
</gene>
<dbReference type="RefSeq" id="WP_154446317.1">
    <property type="nucleotide sequence ID" value="NZ_WIND01000005.1"/>
</dbReference>
<feature type="region of interest" description="Disordered" evidence="1">
    <location>
        <begin position="1"/>
        <end position="20"/>
    </location>
</feature>
<dbReference type="PANTHER" id="PTHR11669:SF8">
    <property type="entry name" value="DNA POLYMERASE III SUBUNIT DELTA"/>
    <property type="match status" value="1"/>
</dbReference>
<dbReference type="EMBL" id="WIND01000005">
    <property type="protein sequence ID" value="MSU89844.1"/>
    <property type="molecule type" value="Genomic_DNA"/>
</dbReference>
<dbReference type="AlphaFoldDB" id="A0A6L5Z1H0"/>
<dbReference type="GO" id="GO:0009360">
    <property type="term" value="C:DNA polymerase III complex"/>
    <property type="evidence" value="ECO:0007669"/>
    <property type="project" value="TreeGrafter"/>
</dbReference>